<dbReference type="Pfam" id="PF19853">
    <property type="entry name" value="DUF6328"/>
    <property type="match status" value="1"/>
</dbReference>
<dbReference type="Proteomes" id="UP000031030">
    <property type="component" value="Unassembled WGS sequence"/>
</dbReference>
<evidence type="ECO:0000256" key="1">
    <source>
        <dbReference type="SAM" id="MobiDB-lite"/>
    </source>
</evidence>
<name>A0A0B2AAZ0_9MICO</name>
<organism evidence="3 4">
    <name type="scientific">Microbacterium mangrovi</name>
    <dbReference type="NCBI Taxonomy" id="1348253"/>
    <lineage>
        <taxon>Bacteria</taxon>
        <taxon>Bacillati</taxon>
        <taxon>Actinomycetota</taxon>
        <taxon>Actinomycetes</taxon>
        <taxon>Micrococcales</taxon>
        <taxon>Microbacteriaceae</taxon>
        <taxon>Microbacterium</taxon>
    </lineage>
</organism>
<accession>A0A0B2AAZ0</accession>
<feature type="region of interest" description="Disordered" evidence="1">
    <location>
        <begin position="1"/>
        <end position="20"/>
    </location>
</feature>
<keyword evidence="2" id="KW-0472">Membrane</keyword>
<feature type="transmembrane region" description="Helical" evidence="2">
    <location>
        <begin position="104"/>
        <end position="124"/>
    </location>
</feature>
<dbReference type="AlphaFoldDB" id="A0A0B2AAZ0"/>
<dbReference type="RefSeq" id="WP_039397556.1">
    <property type="nucleotide sequence ID" value="NZ_JTDK01000006.1"/>
</dbReference>
<evidence type="ECO:0000256" key="2">
    <source>
        <dbReference type="SAM" id="Phobius"/>
    </source>
</evidence>
<dbReference type="OrthoDB" id="3625784at2"/>
<feature type="transmembrane region" description="Helical" evidence="2">
    <location>
        <begin position="130"/>
        <end position="155"/>
    </location>
</feature>
<feature type="compositionally biased region" description="Basic and acidic residues" evidence="1">
    <location>
        <begin position="10"/>
        <end position="20"/>
    </location>
</feature>
<dbReference type="STRING" id="1348253.LK09_07440"/>
<dbReference type="EMBL" id="JTDK01000006">
    <property type="protein sequence ID" value="KHK98742.1"/>
    <property type="molecule type" value="Genomic_DNA"/>
</dbReference>
<evidence type="ECO:0000313" key="4">
    <source>
        <dbReference type="Proteomes" id="UP000031030"/>
    </source>
</evidence>
<sequence length="165" mass="18228">MQDPGTQNDGRGETPNERADRNWQELVQELRVTQTGSQILSGFLLTVAFQQSFHSLLPYQKTVYLVLVLLAAGTTVLGMMPVAVHRALFRRRRKSSLVTLTNRLLVFTVVLVATLTTGVVFFLFDVVASLAAGIIAAAVVAVAMGVWLLMFPLSLRDDPVEDERR</sequence>
<reference evidence="3 4" key="1">
    <citation type="submission" date="2014-11" db="EMBL/GenBank/DDBJ databases">
        <title>Genome sequence of Microbacterium mangrovi MUSC 115(T).</title>
        <authorList>
            <person name="Lee L.-H."/>
        </authorList>
    </citation>
    <scope>NUCLEOTIDE SEQUENCE [LARGE SCALE GENOMIC DNA]</scope>
    <source>
        <strain evidence="3 4">MUSC 115</strain>
    </source>
</reference>
<comment type="caution">
    <text evidence="3">The sequence shown here is derived from an EMBL/GenBank/DDBJ whole genome shotgun (WGS) entry which is preliminary data.</text>
</comment>
<proteinExistence type="predicted"/>
<evidence type="ECO:0000313" key="3">
    <source>
        <dbReference type="EMBL" id="KHK98742.1"/>
    </source>
</evidence>
<keyword evidence="2" id="KW-1133">Transmembrane helix</keyword>
<protein>
    <recommendedName>
        <fullName evidence="5">Sodium:proton antiporter</fullName>
    </recommendedName>
</protein>
<dbReference type="InterPro" id="IPR046291">
    <property type="entry name" value="DUF6328"/>
</dbReference>
<keyword evidence="2" id="KW-0812">Transmembrane</keyword>
<gene>
    <name evidence="3" type="ORF">LK09_07440</name>
</gene>
<keyword evidence="4" id="KW-1185">Reference proteome</keyword>
<evidence type="ECO:0008006" key="5">
    <source>
        <dbReference type="Google" id="ProtNLM"/>
    </source>
</evidence>
<feature type="transmembrane region" description="Helical" evidence="2">
    <location>
        <begin position="63"/>
        <end position="84"/>
    </location>
</feature>